<feature type="compositionally biased region" description="Acidic residues" evidence="1">
    <location>
        <begin position="145"/>
        <end position="169"/>
    </location>
</feature>
<accession>A0AAE0WJN1</accession>
<proteinExistence type="predicted"/>
<dbReference type="EMBL" id="JAUTXT010000029">
    <property type="protein sequence ID" value="KAK3672936.1"/>
    <property type="molecule type" value="Genomic_DNA"/>
</dbReference>
<dbReference type="Proteomes" id="UP001274830">
    <property type="component" value="Unassembled WGS sequence"/>
</dbReference>
<protein>
    <submittedName>
        <fullName evidence="2">Uncharacterized protein</fullName>
    </submittedName>
</protein>
<evidence type="ECO:0000313" key="2">
    <source>
        <dbReference type="EMBL" id="KAK3672936.1"/>
    </source>
</evidence>
<evidence type="ECO:0000256" key="1">
    <source>
        <dbReference type="SAM" id="MobiDB-lite"/>
    </source>
</evidence>
<feature type="region of interest" description="Disordered" evidence="1">
    <location>
        <begin position="1"/>
        <end position="34"/>
    </location>
</feature>
<feature type="region of interest" description="Disordered" evidence="1">
    <location>
        <begin position="70"/>
        <end position="169"/>
    </location>
</feature>
<name>A0AAE0WJN1_9PEZI</name>
<keyword evidence="3" id="KW-1185">Reference proteome</keyword>
<comment type="caution">
    <text evidence="2">The sequence shown here is derived from an EMBL/GenBank/DDBJ whole genome shotgun (WGS) entry which is preliminary data.</text>
</comment>
<evidence type="ECO:0000313" key="3">
    <source>
        <dbReference type="Proteomes" id="UP001274830"/>
    </source>
</evidence>
<dbReference type="AlphaFoldDB" id="A0AAE0WJN1"/>
<reference evidence="2" key="1">
    <citation type="submission" date="2023-07" db="EMBL/GenBank/DDBJ databases">
        <title>Black Yeasts Isolated from many extreme environments.</title>
        <authorList>
            <person name="Coleine C."/>
            <person name="Stajich J.E."/>
            <person name="Selbmann L."/>
        </authorList>
    </citation>
    <scope>NUCLEOTIDE SEQUENCE</scope>
    <source>
        <strain evidence="2">CCFEE 5485</strain>
    </source>
</reference>
<gene>
    <name evidence="2" type="ORF">LTR78_007289</name>
</gene>
<feature type="compositionally biased region" description="Acidic residues" evidence="1">
    <location>
        <begin position="90"/>
        <end position="121"/>
    </location>
</feature>
<sequence>MADFGLILNPPPTPRLMPHHTDPNHELPQYMPPLDLDQTNERVMLPSDRPRAPLGNPEPFWMWMRSELDRHEREAKEEAAAAEVGRDETEVAQDDELADDDEDEVEVDGEDSVDHEMEEAGGEVATWAGDFTPANSAWRTHENIPDVELDDSETDGEVDDVDMDEEMNP</sequence>
<organism evidence="2 3">
    <name type="scientific">Recurvomyces mirabilis</name>
    <dbReference type="NCBI Taxonomy" id="574656"/>
    <lineage>
        <taxon>Eukaryota</taxon>
        <taxon>Fungi</taxon>
        <taxon>Dikarya</taxon>
        <taxon>Ascomycota</taxon>
        <taxon>Pezizomycotina</taxon>
        <taxon>Dothideomycetes</taxon>
        <taxon>Dothideomycetidae</taxon>
        <taxon>Mycosphaerellales</taxon>
        <taxon>Teratosphaeriaceae</taxon>
        <taxon>Recurvomyces</taxon>
    </lineage>
</organism>
<feature type="compositionally biased region" description="Basic and acidic residues" evidence="1">
    <location>
        <begin position="70"/>
        <end position="89"/>
    </location>
</feature>